<dbReference type="OMA" id="RRTMGMA"/>
<reference evidence="2" key="1">
    <citation type="journal article" date="2013" name="Nature">
        <title>Draft genome of the wheat A-genome progenitor Triticum urartu.</title>
        <authorList>
            <person name="Ling H.Q."/>
            <person name="Zhao S."/>
            <person name="Liu D."/>
            <person name="Wang J."/>
            <person name="Sun H."/>
            <person name="Zhang C."/>
            <person name="Fan H."/>
            <person name="Li D."/>
            <person name="Dong L."/>
            <person name="Tao Y."/>
            <person name="Gao C."/>
            <person name="Wu H."/>
            <person name="Li Y."/>
            <person name="Cui Y."/>
            <person name="Guo X."/>
            <person name="Zheng S."/>
            <person name="Wang B."/>
            <person name="Yu K."/>
            <person name="Liang Q."/>
            <person name="Yang W."/>
            <person name="Lou X."/>
            <person name="Chen J."/>
            <person name="Feng M."/>
            <person name="Jian J."/>
            <person name="Zhang X."/>
            <person name="Luo G."/>
            <person name="Jiang Y."/>
            <person name="Liu J."/>
            <person name="Wang Z."/>
            <person name="Sha Y."/>
            <person name="Zhang B."/>
            <person name="Wu H."/>
            <person name="Tang D."/>
            <person name="Shen Q."/>
            <person name="Xue P."/>
            <person name="Zou S."/>
            <person name="Wang X."/>
            <person name="Liu X."/>
            <person name="Wang F."/>
            <person name="Yang Y."/>
            <person name="An X."/>
            <person name="Dong Z."/>
            <person name="Zhang K."/>
            <person name="Zhang X."/>
            <person name="Luo M.C."/>
            <person name="Dvorak J."/>
            <person name="Tong Y."/>
            <person name="Wang J."/>
            <person name="Yang H."/>
            <person name="Li Z."/>
            <person name="Wang D."/>
            <person name="Zhang A."/>
            <person name="Wang J."/>
        </authorList>
    </citation>
    <scope>NUCLEOTIDE SEQUENCE</scope>
</reference>
<feature type="compositionally biased region" description="Basic and acidic residues" evidence="1">
    <location>
        <begin position="1"/>
        <end position="18"/>
    </location>
</feature>
<evidence type="ECO:0000256" key="1">
    <source>
        <dbReference type="SAM" id="MobiDB-lite"/>
    </source>
</evidence>
<name>M7ZV11_TRIUA</name>
<sequence>MAEREGCHSDESENDAKAHIGSGSTRWSSRDLARVHGSEAGARRSKQSNQRARSMEVREQWATAEEGGGLAADLEQGSRGRRTMGMASATNTTGGGAAILHGLDVVPHLRQQRRG</sequence>
<gene>
    <name evidence="2" type="ORF">TRIUR3_24737</name>
</gene>
<protein>
    <submittedName>
        <fullName evidence="2">Uncharacterized protein</fullName>
    </submittedName>
</protein>
<feature type="compositionally biased region" description="Low complexity" evidence="1">
    <location>
        <begin position="83"/>
        <end position="92"/>
    </location>
</feature>
<proteinExistence type="predicted"/>
<evidence type="ECO:0000313" key="2">
    <source>
        <dbReference type="EMBL" id="EMS63476.1"/>
    </source>
</evidence>
<feature type="region of interest" description="Disordered" evidence="1">
    <location>
        <begin position="1"/>
        <end position="97"/>
    </location>
</feature>
<dbReference type="AlphaFoldDB" id="M7ZV11"/>
<feature type="compositionally biased region" description="Basic and acidic residues" evidence="1">
    <location>
        <begin position="28"/>
        <end position="37"/>
    </location>
</feature>
<accession>M7ZV11</accession>
<organism evidence="2">
    <name type="scientific">Triticum urartu</name>
    <name type="common">Red wild einkorn</name>
    <name type="synonym">Crithodium urartu</name>
    <dbReference type="NCBI Taxonomy" id="4572"/>
    <lineage>
        <taxon>Eukaryota</taxon>
        <taxon>Viridiplantae</taxon>
        <taxon>Streptophyta</taxon>
        <taxon>Embryophyta</taxon>
        <taxon>Tracheophyta</taxon>
        <taxon>Spermatophyta</taxon>
        <taxon>Magnoliopsida</taxon>
        <taxon>Liliopsida</taxon>
        <taxon>Poales</taxon>
        <taxon>Poaceae</taxon>
        <taxon>BOP clade</taxon>
        <taxon>Pooideae</taxon>
        <taxon>Triticodae</taxon>
        <taxon>Triticeae</taxon>
        <taxon>Triticinae</taxon>
        <taxon>Triticum</taxon>
    </lineage>
</organism>
<dbReference type="EMBL" id="KD069017">
    <property type="protein sequence ID" value="EMS63476.1"/>
    <property type="molecule type" value="Genomic_DNA"/>
</dbReference>